<keyword evidence="3" id="KW-1185">Reference proteome</keyword>
<comment type="caution">
    <text evidence="2">The sequence shown here is derived from an EMBL/GenBank/DDBJ whole genome shotgun (WGS) entry which is preliminary data.</text>
</comment>
<sequence>MHSSQILPSPPPPPIARKKSTSNKMDGFESLKSLWDPPDIHYTGFCVLRNGVCLDQNTISVTAGHKDGSQRRIKSILFELFENREPAQEKPSLPEMEGAVKLRDRPLSLILLLEVVILGFRAALWHYVQTIQQVVGYRRPALGIHGKSANKQEVFRLI</sequence>
<feature type="region of interest" description="Disordered" evidence="1">
    <location>
        <begin position="1"/>
        <end position="22"/>
    </location>
</feature>
<evidence type="ECO:0000313" key="3">
    <source>
        <dbReference type="Proteomes" id="UP001187343"/>
    </source>
</evidence>
<accession>A0AA88TDC3</accession>
<evidence type="ECO:0000313" key="2">
    <source>
        <dbReference type="EMBL" id="KAK2876963.1"/>
    </source>
</evidence>
<reference evidence="2" key="1">
    <citation type="submission" date="2023-08" db="EMBL/GenBank/DDBJ databases">
        <title>Chromosome-level Genome Assembly of mud carp (Cirrhinus molitorella).</title>
        <authorList>
            <person name="Liu H."/>
        </authorList>
    </citation>
    <scope>NUCLEOTIDE SEQUENCE</scope>
    <source>
        <strain evidence="2">Prfri</strain>
        <tissue evidence="2">Muscle</tissue>
    </source>
</reference>
<organism evidence="2 3">
    <name type="scientific">Cirrhinus molitorella</name>
    <name type="common">mud carp</name>
    <dbReference type="NCBI Taxonomy" id="172907"/>
    <lineage>
        <taxon>Eukaryota</taxon>
        <taxon>Metazoa</taxon>
        <taxon>Chordata</taxon>
        <taxon>Craniata</taxon>
        <taxon>Vertebrata</taxon>
        <taxon>Euteleostomi</taxon>
        <taxon>Actinopterygii</taxon>
        <taxon>Neopterygii</taxon>
        <taxon>Teleostei</taxon>
        <taxon>Ostariophysi</taxon>
        <taxon>Cypriniformes</taxon>
        <taxon>Cyprinidae</taxon>
        <taxon>Labeoninae</taxon>
        <taxon>Labeonini</taxon>
        <taxon>Cirrhinus</taxon>
    </lineage>
</organism>
<dbReference type="Proteomes" id="UP001187343">
    <property type="component" value="Unassembled WGS sequence"/>
</dbReference>
<evidence type="ECO:0000256" key="1">
    <source>
        <dbReference type="SAM" id="MobiDB-lite"/>
    </source>
</evidence>
<proteinExistence type="predicted"/>
<dbReference type="AlphaFoldDB" id="A0AA88TDC3"/>
<protein>
    <submittedName>
        <fullName evidence="2">Uncharacterized protein</fullName>
    </submittedName>
</protein>
<dbReference type="EMBL" id="JAUYZG010000020">
    <property type="protein sequence ID" value="KAK2876963.1"/>
    <property type="molecule type" value="Genomic_DNA"/>
</dbReference>
<name>A0AA88TDC3_9TELE</name>
<gene>
    <name evidence="2" type="ORF">Q8A67_021059</name>
</gene>